<protein>
    <submittedName>
        <fullName evidence="4">Putative MerR family transcriptional regulator</fullName>
    </submittedName>
</protein>
<feature type="domain" description="HTH merR-type" evidence="3">
    <location>
        <begin position="4"/>
        <end position="72"/>
    </location>
</feature>
<accession>A0A6C7EBG4</accession>
<proteinExistence type="predicted"/>
<evidence type="ECO:0000256" key="2">
    <source>
        <dbReference type="SAM" id="MobiDB-lite"/>
    </source>
</evidence>
<dbReference type="EMBL" id="AP012057">
    <property type="protein sequence ID" value="BAN01978.1"/>
    <property type="molecule type" value="Genomic_DNA"/>
</dbReference>
<dbReference type="GO" id="GO:0003700">
    <property type="term" value="F:DNA-binding transcription factor activity"/>
    <property type="evidence" value="ECO:0007669"/>
    <property type="project" value="InterPro"/>
</dbReference>
<dbReference type="RefSeq" id="WP_015441225.1">
    <property type="nucleotide sequence ID" value="NC_020520.1"/>
</dbReference>
<dbReference type="AlphaFoldDB" id="A0A6C7EBG4"/>
<feature type="region of interest" description="Disordered" evidence="2">
    <location>
        <begin position="132"/>
        <end position="161"/>
    </location>
</feature>
<dbReference type="Pfam" id="PF13411">
    <property type="entry name" value="MerR_1"/>
    <property type="match status" value="1"/>
</dbReference>
<dbReference type="InterPro" id="IPR047057">
    <property type="entry name" value="MerR_fam"/>
</dbReference>
<keyword evidence="1" id="KW-0238">DNA-binding</keyword>
<dbReference type="GO" id="GO:0003677">
    <property type="term" value="F:DNA binding"/>
    <property type="evidence" value="ECO:0007669"/>
    <property type="project" value="UniProtKB-KW"/>
</dbReference>
<gene>
    <name evidence="4" type="ORF">YM304_16640</name>
</gene>
<sequence length="161" mass="17496">MTELIDIGDVIARSGLPATTLHVWERRGLIAVAGRRGIRRQYPADILDRLATIVVLKGAGFRLDEIAALLAPDAFDDGKHRLEAKILELQATRTRLDRAIDGLTHALECPNPVPLDCPGFQQHVADALPVSRNGERDAAPSGSADDSLGYSEMSRSAMFEK</sequence>
<dbReference type="PANTHER" id="PTHR30204">
    <property type="entry name" value="REDOX-CYCLING DRUG-SENSING TRANSCRIPTIONAL ACTIVATOR SOXR"/>
    <property type="match status" value="1"/>
</dbReference>
<dbReference type="SUPFAM" id="SSF46955">
    <property type="entry name" value="Putative DNA-binding domain"/>
    <property type="match status" value="1"/>
</dbReference>
<dbReference type="SMART" id="SM00422">
    <property type="entry name" value="HTH_MERR"/>
    <property type="match status" value="1"/>
</dbReference>
<dbReference type="InterPro" id="IPR009061">
    <property type="entry name" value="DNA-bd_dom_put_sf"/>
</dbReference>
<dbReference type="PROSITE" id="PS50937">
    <property type="entry name" value="HTH_MERR_2"/>
    <property type="match status" value="1"/>
</dbReference>
<dbReference type="InterPro" id="IPR000551">
    <property type="entry name" value="MerR-type_HTH_dom"/>
</dbReference>
<evidence type="ECO:0000313" key="5">
    <source>
        <dbReference type="Proteomes" id="UP000011863"/>
    </source>
</evidence>
<dbReference type="Proteomes" id="UP000011863">
    <property type="component" value="Chromosome"/>
</dbReference>
<evidence type="ECO:0000259" key="3">
    <source>
        <dbReference type="PROSITE" id="PS50937"/>
    </source>
</evidence>
<evidence type="ECO:0000313" key="4">
    <source>
        <dbReference type="EMBL" id="BAN01978.1"/>
    </source>
</evidence>
<evidence type="ECO:0000256" key="1">
    <source>
        <dbReference type="ARBA" id="ARBA00023125"/>
    </source>
</evidence>
<reference evidence="4 5" key="1">
    <citation type="journal article" date="2013" name="Int. J. Syst. Evol. Microbiol.">
        <title>Ilumatobacter nonamiense sp. nov. and Ilumatobacter coccineum sp. nov., isolated from seashore sand.</title>
        <authorList>
            <person name="Matsumoto A."/>
            <person name="Kasai H."/>
            <person name="Matsuo Y."/>
            <person name="Shizuri Y."/>
            <person name="Ichikawa N."/>
            <person name="Fujita N."/>
            <person name="Omura S."/>
            <person name="Takahashi Y."/>
        </authorList>
    </citation>
    <scope>NUCLEOTIDE SEQUENCE [LARGE SCALE GENOMIC DNA]</scope>
    <source>
        <strain evidence="5">NBRC 103263 / KCTC 29153 / YM16-304</strain>
    </source>
</reference>
<dbReference type="KEGG" id="aym:YM304_16640"/>
<name>A0A6C7EBG4_ILUCY</name>
<dbReference type="Gene3D" id="1.10.1660.10">
    <property type="match status" value="1"/>
</dbReference>
<dbReference type="PANTHER" id="PTHR30204:SF97">
    <property type="entry name" value="MERR FAMILY REGULATORY PROTEIN"/>
    <property type="match status" value="1"/>
</dbReference>
<organism evidence="4 5">
    <name type="scientific">Ilumatobacter coccineus (strain NBRC 103263 / KCTC 29153 / YM16-304)</name>
    <dbReference type="NCBI Taxonomy" id="1313172"/>
    <lineage>
        <taxon>Bacteria</taxon>
        <taxon>Bacillati</taxon>
        <taxon>Actinomycetota</taxon>
        <taxon>Acidimicrobiia</taxon>
        <taxon>Acidimicrobiales</taxon>
        <taxon>Ilumatobacteraceae</taxon>
        <taxon>Ilumatobacter</taxon>
    </lineage>
</organism>
<keyword evidence="5" id="KW-1185">Reference proteome</keyword>